<evidence type="ECO:0000313" key="3">
    <source>
        <dbReference type="Proteomes" id="UP000325755"/>
    </source>
</evidence>
<dbReference type="InterPro" id="IPR036249">
    <property type="entry name" value="Thioredoxin-like_sf"/>
</dbReference>
<dbReference type="InterPro" id="IPR004045">
    <property type="entry name" value="Glutathione_S-Trfase_N"/>
</dbReference>
<dbReference type="SUPFAM" id="SSF47616">
    <property type="entry name" value="GST C-terminal domain-like"/>
    <property type="match status" value="1"/>
</dbReference>
<proteinExistence type="predicted"/>
<dbReference type="EMBL" id="CP044205">
    <property type="protein sequence ID" value="QFY45094.1"/>
    <property type="molecule type" value="Genomic_DNA"/>
</dbReference>
<dbReference type="OrthoDB" id="9781431at2"/>
<name>A0A5Q0BSD5_9GAMM</name>
<dbReference type="InParanoid" id="A0A5Q0BSD5"/>
<dbReference type="RefSeq" id="WP_153251049.1">
    <property type="nucleotide sequence ID" value="NZ_CP044205.1"/>
</dbReference>
<accession>A0A5Q0BSD5</accession>
<dbReference type="Proteomes" id="UP000325755">
    <property type="component" value="Chromosome"/>
</dbReference>
<dbReference type="AlphaFoldDB" id="A0A5Q0BSD5"/>
<gene>
    <name evidence="2" type="ORF">F6R98_12315</name>
</gene>
<dbReference type="Pfam" id="PF13409">
    <property type="entry name" value="GST_N_2"/>
    <property type="match status" value="1"/>
</dbReference>
<dbReference type="GO" id="GO:0005737">
    <property type="term" value="C:cytoplasm"/>
    <property type="evidence" value="ECO:0007669"/>
    <property type="project" value="TreeGrafter"/>
</dbReference>
<evidence type="ECO:0000259" key="1">
    <source>
        <dbReference type="PROSITE" id="PS50404"/>
    </source>
</evidence>
<dbReference type="PROSITE" id="PS50404">
    <property type="entry name" value="GST_NTER"/>
    <property type="match status" value="1"/>
</dbReference>
<keyword evidence="3" id="KW-1185">Reference proteome</keyword>
<organism evidence="2 3">
    <name type="scientific">Candidatus Methylospira mobilis</name>
    <dbReference type="NCBI Taxonomy" id="1808979"/>
    <lineage>
        <taxon>Bacteria</taxon>
        <taxon>Pseudomonadati</taxon>
        <taxon>Pseudomonadota</taxon>
        <taxon>Gammaproteobacteria</taxon>
        <taxon>Methylococcales</taxon>
        <taxon>Methylococcaceae</taxon>
        <taxon>Candidatus Methylospira</taxon>
    </lineage>
</organism>
<protein>
    <submittedName>
        <fullName evidence="2">Stringent starvation protein A</fullName>
    </submittedName>
</protein>
<dbReference type="Gene3D" id="1.20.1050.10">
    <property type="match status" value="1"/>
</dbReference>
<dbReference type="PANTHER" id="PTHR43968:SF6">
    <property type="entry name" value="GLUTATHIONE S-TRANSFERASE OMEGA"/>
    <property type="match status" value="1"/>
</dbReference>
<dbReference type="InterPro" id="IPR050983">
    <property type="entry name" value="GST_Omega/HSP26"/>
</dbReference>
<dbReference type="Gene3D" id="3.40.30.10">
    <property type="entry name" value="Glutaredoxin"/>
    <property type="match status" value="1"/>
</dbReference>
<dbReference type="Pfam" id="PF13410">
    <property type="entry name" value="GST_C_2"/>
    <property type="match status" value="1"/>
</dbReference>
<evidence type="ECO:0000313" key="2">
    <source>
        <dbReference type="EMBL" id="QFY45094.1"/>
    </source>
</evidence>
<dbReference type="KEGG" id="mmob:F6R98_12315"/>
<dbReference type="InterPro" id="IPR040079">
    <property type="entry name" value="Glutathione_S-Trfase"/>
</dbReference>
<feature type="domain" description="GST N-terminal" evidence="1">
    <location>
        <begin position="1"/>
        <end position="77"/>
    </location>
</feature>
<dbReference type="SUPFAM" id="SSF52833">
    <property type="entry name" value="Thioredoxin-like"/>
    <property type="match status" value="1"/>
</dbReference>
<dbReference type="SFLD" id="SFLDS00019">
    <property type="entry name" value="Glutathione_Transferase_(cytos"/>
    <property type="match status" value="1"/>
</dbReference>
<dbReference type="InterPro" id="IPR036282">
    <property type="entry name" value="Glutathione-S-Trfase_C_sf"/>
</dbReference>
<dbReference type="FunCoup" id="A0A5Q0BSD5">
    <property type="interactions" value="291"/>
</dbReference>
<sequence>MTLLCPPTEVRGHGARIVVREKDVDVDIELVDPAHPPSGLSELNPGLIWPTLLDRDVVLYESRIVMEYLDERFPHPPLNPMDPVARAKARLLIYRIDRDWYGLLSEIDGANEKKSGKSRKLLNEKLLAAGPLFAAHPFFLSDEFSLVDCVLAPLLWRLPALGINAPVVSDAIAGYARRIFGRESFLLSLSDQEREMDVLGYLR</sequence>
<dbReference type="PANTHER" id="PTHR43968">
    <property type="match status" value="1"/>
</dbReference>
<reference evidence="2 3" key="1">
    <citation type="submission" date="2019-09" db="EMBL/GenBank/DDBJ databases">
        <title>Ecophysiology of the spiral-shaped methanotroph Methylospira mobilis as revealed by the complete genome sequence.</title>
        <authorList>
            <person name="Oshkin I.Y."/>
            <person name="Dedysh S.N."/>
            <person name="Miroshnikov K."/>
            <person name="Danilova O.V."/>
            <person name="Hakobyan A."/>
            <person name="Liesack W."/>
        </authorList>
    </citation>
    <scope>NUCLEOTIDE SEQUENCE [LARGE SCALE GENOMIC DNA]</scope>
    <source>
        <strain evidence="2 3">Shm1</strain>
    </source>
</reference>